<name>A0ABP8Z1A1_9ACTN</name>
<feature type="domain" description="FAS1-like dehydratase" evidence="1">
    <location>
        <begin position="40"/>
        <end position="181"/>
    </location>
</feature>
<evidence type="ECO:0000259" key="1">
    <source>
        <dbReference type="Pfam" id="PF13452"/>
    </source>
</evidence>
<comment type="caution">
    <text evidence="2">The sequence shown here is derived from an EMBL/GenBank/DDBJ whole genome shotgun (WGS) entry which is preliminary data.</text>
</comment>
<dbReference type="SUPFAM" id="SSF54637">
    <property type="entry name" value="Thioesterase/thiol ester dehydrase-isomerase"/>
    <property type="match status" value="1"/>
</dbReference>
<reference evidence="3" key="1">
    <citation type="journal article" date="2019" name="Int. J. Syst. Evol. Microbiol.">
        <title>The Global Catalogue of Microorganisms (GCM) 10K type strain sequencing project: providing services to taxonomists for standard genome sequencing and annotation.</title>
        <authorList>
            <consortium name="The Broad Institute Genomics Platform"/>
            <consortium name="The Broad Institute Genome Sequencing Center for Infectious Disease"/>
            <person name="Wu L."/>
            <person name="Ma J."/>
        </authorList>
    </citation>
    <scope>NUCLEOTIDE SEQUENCE [LARGE SCALE GENOMIC DNA]</scope>
    <source>
        <strain evidence="3">JCM 18532</strain>
    </source>
</reference>
<proteinExistence type="predicted"/>
<dbReference type="EMBL" id="BAABKN010000019">
    <property type="protein sequence ID" value="GAA4743602.1"/>
    <property type="molecule type" value="Genomic_DNA"/>
</dbReference>
<organism evidence="2 3">
    <name type="scientific">Nocardioides endophyticus</name>
    <dbReference type="NCBI Taxonomy" id="1353775"/>
    <lineage>
        <taxon>Bacteria</taxon>
        <taxon>Bacillati</taxon>
        <taxon>Actinomycetota</taxon>
        <taxon>Actinomycetes</taxon>
        <taxon>Propionibacteriales</taxon>
        <taxon>Nocardioidaceae</taxon>
        <taxon>Nocardioides</taxon>
    </lineage>
</organism>
<evidence type="ECO:0000313" key="3">
    <source>
        <dbReference type="Proteomes" id="UP001499882"/>
    </source>
</evidence>
<protein>
    <recommendedName>
        <fullName evidence="1">FAS1-like dehydratase domain-containing protein</fullName>
    </recommendedName>
</protein>
<dbReference type="Gene3D" id="3.10.129.10">
    <property type="entry name" value="Hotdog Thioesterase"/>
    <property type="match status" value="1"/>
</dbReference>
<sequence>MGRSLMGTLSGSSDGAYDATIVFVTSSPTAPLVTDEMRSIVGSVVDRRVSFPVAASDIRRWVIAVHHPDPAPPELLAPGAPAPAEFNPFAWLVAERIEPLIPYGSRDADRYEKTAGVHGPGLAFQVAAGLDVEYGVPMVEGDVIVSVTTLEEYREKQGRVGPMLFTVLRDEWTNQDGERVKVIRETSIRYA</sequence>
<dbReference type="InterPro" id="IPR029069">
    <property type="entry name" value="HotDog_dom_sf"/>
</dbReference>
<evidence type="ECO:0000313" key="2">
    <source>
        <dbReference type="EMBL" id="GAA4743602.1"/>
    </source>
</evidence>
<dbReference type="Pfam" id="PF13452">
    <property type="entry name" value="FAS1_DH_region"/>
    <property type="match status" value="1"/>
</dbReference>
<dbReference type="InterPro" id="IPR039569">
    <property type="entry name" value="FAS1-like_DH_region"/>
</dbReference>
<keyword evidence="3" id="KW-1185">Reference proteome</keyword>
<dbReference type="Proteomes" id="UP001499882">
    <property type="component" value="Unassembled WGS sequence"/>
</dbReference>
<accession>A0ABP8Z1A1</accession>
<gene>
    <name evidence="2" type="ORF">GCM10023350_30410</name>
</gene>